<evidence type="ECO:0000313" key="3">
    <source>
        <dbReference type="Proteomes" id="UP000782241"/>
    </source>
</evidence>
<evidence type="ECO:0000313" key="2">
    <source>
        <dbReference type="EMBL" id="KAG5658029.1"/>
    </source>
</evidence>
<feature type="domain" description="Ricin B lectin" evidence="1">
    <location>
        <begin position="16"/>
        <end position="99"/>
    </location>
</feature>
<dbReference type="AlphaFoldDB" id="A0A9P7GWA7"/>
<keyword evidence="3" id="KW-1185">Reference proteome</keyword>
<accession>A0A9P7GWA7</accession>
<dbReference type="InterPro" id="IPR000772">
    <property type="entry name" value="Ricin_B_lectin"/>
</dbReference>
<dbReference type="CDD" id="cd23416">
    <property type="entry name" value="beta-trefoil_Ricin_MOA-like"/>
    <property type="match status" value="1"/>
</dbReference>
<dbReference type="Pfam" id="PF14200">
    <property type="entry name" value="RicinB_lectin_2"/>
    <property type="match status" value="1"/>
</dbReference>
<reference evidence="2" key="1">
    <citation type="submission" date="2021-04" db="EMBL/GenBank/DDBJ databases">
        <title>Draft genome of Fusarium avenaceum strain F156N33, isolated from an atmospheric sample in Virginia.</title>
        <authorList>
            <person name="Yang S."/>
            <person name="Vinatzer B.A."/>
            <person name="Coleman J."/>
        </authorList>
    </citation>
    <scope>NUCLEOTIDE SEQUENCE</scope>
    <source>
        <strain evidence="2">F156N33</strain>
    </source>
</reference>
<dbReference type="SUPFAM" id="SSF50370">
    <property type="entry name" value="Ricin B-like lectins"/>
    <property type="match status" value="1"/>
</dbReference>
<gene>
    <name evidence="2" type="ORF">KAF25_006980</name>
</gene>
<name>A0A9P7GWA7_9HYPO</name>
<dbReference type="Proteomes" id="UP000782241">
    <property type="component" value="Unassembled WGS sequence"/>
</dbReference>
<evidence type="ECO:0000259" key="1">
    <source>
        <dbReference type="Pfam" id="PF14200"/>
    </source>
</evidence>
<organism evidence="2 3">
    <name type="scientific">Fusarium avenaceum</name>
    <dbReference type="NCBI Taxonomy" id="40199"/>
    <lineage>
        <taxon>Eukaryota</taxon>
        <taxon>Fungi</taxon>
        <taxon>Dikarya</taxon>
        <taxon>Ascomycota</taxon>
        <taxon>Pezizomycotina</taxon>
        <taxon>Sordariomycetes</taxon>
        <taxon>Hypocreomycetidae</taxon>
        <taxon>Hypocreales</taxon>
        <taxon>Nectriaceae</taxon>
        <taxon>Fusarium</taxon>
        <taxon>Fusarium tricinctum species complex</taxon>
    </lineage>
</organism>
<sequence length="188" mass="21116">MEPIDKQKQDYFLPAHWDGKIVFLKNTKSGTRLDLYCGGGANGTPVIGWERNGSTPQQWRLEKRGDSVWNTWAIQNVASGSYLTLWDTSPHNGSRVVGWERANENRGGDFTALISEGVRRNTKGLQEWLILPKGMDTGKCLIQNALTCHYLDLVLGLQQNGTGVQGWQREEPMGNQVWMIEDITVARA</sequence>
<proteinExistence type="predicted"/>
<dbReference type="InterPro" id="IPR035992">
    <property type="entry name" value="Ricin_B-like_lectins"/>
</dbReference>
<comment type="caution">
    <text evidence="2">The sequence shown here is derived from an EMBL/GenBank/DDBJ whole genome shotgun (WGS) entry which is preliminary data.</text>
</comment>
<protein>
    <recommendedName>
        <fullName evidence="1">Ricin B lectin domain-containing protein</fullName>
    </recommendedName>
</protein>
<dbReference type="Gene3D" id="2.80.10.50">
    <property type="match status" value="2"/>
</dbReference>
<dbReference type="EMBL" id="JAGPUO010000015">
    <property type="protein sequence ID" value="KAG5658029.1"/>
    <property type="molecule type" value="Genomic_DNA"/>
</dbReference>